<accession>A0ABR8BHX0</accession>
<keyword evidence="2" id="KW-1133">Transmembrane helix</keyword>
<feature type="compositionally biased region" description="Low complexity" evidence="1">
    <location>
        <begin position="75"/>
        <end position="89"/>
    </location>
</feature>
<dbReference type="RefSeq" id="WP_190569246.1">
    <property type="nucleotide sequence ID" value="NZ_JACJQL010000035.1"/>
</dbReference>
<evidence type="ECO:0000259" key="3">
    <source>
        <dbReference type="Pfam" id="PF04151"/>
    </source>
</evidence>
<feature type="transmembrane region" description="Helical" evidence="2">
    <location>
        <begin position="12"/>
        <end position="32"/>
    </location>
</feature>
<evidence type="ECO:0000256" key="2">
    <source>
        <dbReference type="SAM" id="Phobius"/>
    </source>
</evidence>
<feature type="domain" description="Peptidase C-terminal archaeal/bacterial" evidence="3">
    <location>
        <begin position="325"/>
        <end position="394"/>
    </location>
</feature>
<feature type="region of interest" description="Disordered" evidence="1">
    <location>
        <begin position="68"/>
        <end position="176"/>
    </location>
</feature>
<keyword evidence="5" id="KW-1185">Reference proteome</keyword>
<sequence>MTEQKNKNFWLKFNLALIVSVSSALVVANYTLPIKALDIRENSRELIIAKTPDERQPEAVQQAIEQIPTSPPPATQQQQSKQSIESPIPVRESPNSTASNPTPQTRESNPAPRTSTPSNSNPTSQQRQTNSVSRTSTPSSSNSRQTNSASPQRSRQSATNPGSRNSTAKISPVSPSNLPFRDINFVDIAFGILSKGDFQSQGRYFHFYKFEGRENQLLQIRLGGSTDSRRSSNLSLSPFMFLLDPDNKVILKRGSVGTNSDLKDAFVFVRLPVKGTYTIAVTSRNPGDTGRYSLALRNDRASYILDESVELNAQSSTIKQNRSAYNVSQFQGKKNQLVSIRADSINEEFSPYIVLLNSQGKTIAADNNQDGLYSALIDRARLPEDDTYYIVVTSNNPNNRGTYRLTLF</sequence>
<dbReference type="Gene3D" id="2.60.120.380">
    <property type="match status" value="2"/>
</dbReference>
<dbReference type="InterPro" id="IPR007280">
    <property type="entry name" value="Peptidase_C_arc/bac"/>
</dbReference>
<gene>
    <name evidence="4" type="ORF">H6G14_20780</name>
</gene>
<reference evidence="4 5" key="1">
    <citation type="journal article" date="2020" name="ISME J.">
        <title>Comparative genomics reveals insights into cyanobacterial evolution and habitat adaptation.</title>
        <authorList>
            <person name="Chen M.Y."/>
            <person name="Teng W.K."/>
            <person name="Zhao L."/>
            <person name="Hu C.X."/>
            <person name="Zhou Y.K."/>
            <person name="Han B.P."/>
            <person name="Song L.R."/>
            <person name="Shu W.S."/>
        </authorList>
    </citation>
    <scope>NUCLEOTIDE SEQUENCE [LARGE SCALE GENOMIC DNA]</scope>
    <source>
        <strain evidence="4 5">FACHB-3921</strain>
    </source>
</reference>
<dbReference type="EMBL" id="JACJQL010000035">
    <property type="protein sequence ID" value="MBD2253712.1"/>
    <property type="molecule type" value="Genomic_DNA"/>
</dbReference>
<dbReference type="Pfam" id="PF04151">
    <property type="entry name" value="PPC"/>
    <property type="match status" value="2"/>
</dbReference>
<evidence type="ECO:0000313" key="4">
    <source>
        <dbReference type="EMBL" id="MBD2253712.1"/>
    </source>
</evidence>
<name>A0ABR8BHX0_9NOSO</name>
<dbReference type="Proteomes" id="UP000621307">
    <property type="component" value="Unassembled WGS sequence"/>
</dbReference>
<feature type="domain" description="Peptidase C-terminal archaeal/bacterial" evidence="3">
    <location>
        <begin position="205"/>
        <end position="283"/>
    </location>
</feature>
<proteinExistence type="predicted"/>
<feature type="compositionally biased region" description="Low complexity" evidence="1">
    <location>
        <begin position="108"/>
        <end position="150"/>
    </location>
</feature>
<keyword evidence="2" id="KW-0472">Membrane</keyword>
<feature type="compositionally biased region" description="Polar residues" evidence="1">
    <location>
        <begin position="93"/>
        <end position="107"/>
    </location>
</feature>
<organism evidence="4 5">
    <name type="scientific">Nostoc parmelioides FACHB-3921</name>
    <dbReference type="NCBI Taxonomy" id="2692909"/>
    <lineage>
        <taxon>Bacteria</taxon>
        <taxon>Bacillati</taxon>
        <taxon>Cyanobacteriota</taxon>
        <taxon>Cyanophyceae</taxon>
        <taxon>Nostocales</taxon>
        <taxon>Nostocaceae</taxon>
        <taxon>Nostoc</taxon>
    </lineage>
</organism>
<evidence type="ECO:0000313" key="5">
    <source>
        <dbReference type="Proteomes" id="UP000621307"/>
    </source>
</evidence>
<protein>
    <submittedName>
        <fullName evidence="4">Pre-peptidase C-terminal domain-containing protein</fullName>
    </submittedName>
</protein>
<feature type="compositionally biased region" description="Polar residues" evidence="1">
    <location>
        <begin position="151"/>
        <end position="176"/>
    </location>
</feature>
<comment type="caution">
    <text evidence="4">The sequence shown here is derived from an EMBL/GenBank/DDBJ whole genome shotgun (WGS) entry which is preliminary data.</text>
</comment>
<evidence type="ECO:0000256" key="1">
    <source>
        <dbReference type="SAM" id="MobiDB-lite"/>
    </source>
</evidence>
<keyword evidence="2" id="KW-0812">Transmembrane</keyword>